<keyword evidence="2" id="KW-1185">Reference proteome</keyword>
<comment type="caution">
    <text evidence="1">The sequence shown here is derived from an EMBL/GenBank/DDBJ whole genome shotgun (WGS) entry which is preliminary data.</text>
</comment>
<dbReference type="Proteomes" id="UP000054226">
    <property type="component" value="Unassembled WGS sequence"/>
</dbReference>
<accession>M2ZII3</accession>
<dbReference type="AlphaFoldDB" id="M2ZII3"/>
<reference evidence="1 2" key="1">
    <citation type="journal article" date="2013" name="Genome Announc.">
        <title>Draft Genome Sequence of Amycolatopsis decaplanina Strain DSM 44594T.</title>
        <authorList>
            <person name="Kaur N."/>
            <person name="Kumar S."/>
            <person name="Bala M."/>
            <person name="Raghava G.P."/>
            <person name="Mayilraj S."/>
        </authorList>
    </citation>
    <scope>NUCLEOTIDE SEQUENCE [LARGE SCALE GENOMIC DNA]</scope>
    <source>
        <strain evidence="1 2">DSM 44594</strain>
    </source>
</reference>
<dbReference type="PATRIC" id="fig|1284240.4.peg.2852"/>
<evidence type="ECO:0000313" key="2">
    <source>
        <dbReference type="Proteomes" id="UP000054226"/>
    </source>
</evidence>
<protein>
    <submittedName>
        <fullName evidence="1">Uncharacterized protein</fullName>
    </submittedName>
</protein>
<dbReference type="EMBL" id="AOHO01000048">
    <property type="protein sequence ID" value="EME60144.1"/>
    <property type="molecule type" value="Genomic_DNA"/>
</dbReference>
<sequence length="73" mass="8300">MTLRDVVHLVIDALPEGWQATALPGYVIIYREEATYESAKVIWRKRNNNVIEVQGQGLLDDGEVEEEPDSDED</sequence>
<proteinExistence type="predicted"/>
<organism evidence="1 2">
    <name type="scientific">Amycolatopsis decaplanina DSM 44594</name>
    <dbReference type="NCBI Taxonomy" id="1284240"/>
    <lineage>
        <taxon>Bacteria</taxon>
        <taxon>Bacillati</taxon>
        <taxon>Actinomycetota</taxon>
        <taxon>Actinomycetes</taxon>
        <taxon>Pseudonocardiales</taxon>
        <taxon>Pseudonocardiaceae</taxon>
        <taxon>Amycolatopsis</taxon>
    </lineage>
</organism>
<gene>
    <name evidence="1" type="ORF">H074_13997</name>
</gene>
<name>M2ZII3_9PSEU</name>
<evidence type="ECO:0000313" key="1">
    <source>
        <dbReference type="EMBL" id="EME60144.1"/>
    </source>
</evidence>